<dbReference type="Gene3D" id="3.40.50.150">
    <property type="entry name" value="Vaccinia Virus protein VP39"/>
    <property type="match status" value="1"/>
</dbReference>
<feature type="domain" description="Methyltransferase" evidence="1">
    <location>
        <begin position="43"/>
        <end position="136"/>
    </location>
</feature>
<dbReference type="AlphaFoldDB" id="A0A419F9C3"/>
<dbReference type="Pfam" id="PF13649">
    <property type="entry name" value="Methyltransf_25"/>
    <property type="match status" value="1"/>
</dbReference>
<evidence type="ECO:0000313" key="3">
    <source>
        <dbReference type="Proteomes" id="UP000285961"/>
    </source>
</evidence>
<dbReference type="InterPro" id="IPR041698">
    <property type="entry name" value="Methyltransf_25"/>
</dbReference>
<keyword evidence="2" id="KW-0808">Transferase</keyword>
<comment type="caution">
    <text evidence="2">The sequence shown here is derived from an EMBL/GenBank/DDBJ whole genome shotgun (WGS) entry which is preliminary data.</text>
</comment>
<gene>
    <name evidence="2" type="ORF">C4532_00915</name>
</gene>
<proteinExistence type="predicted"/>
<sequence>MNSIYDYPAYYEVAFSFRDIRREVDTLERCMSLFSRIPVHTMLELGCGPAPHMPELMRRGYEYIGIDLNQKMLDFASARAVHAGFSPTLLRRDMVQFTLARQVDFVFILLGSLYAANAAELSSHFESVAATLRPGGIYFLDWCVQFTRSSEDSGSWEIKQNQLRVKTSYTRRAIDAADHIFEEVIRLKVNDGDNELELEERNTKRAIYPQEFLFLTETMGLFEFMGWRNNWNLDEPLDERGAIPHDKRIERPIVVIRRI</sequence>
<keyword evidence="2" id="KW-0489">Methyltransferase</keyword>
<dbReference type="GO" id="GO:0008168">
    <property type="term" value="F:methyltransferase activity"/>
    <property type="evidence" value="ECO:0007669"/>
    <property type="project" value="UniProtKB-KW"/>
</dbReference>
<protein>
    <submittedName>
        <fullName evidence="2">Class I SAM-dependent methyltransferase</fullName>
    </submittedName>
</protein>
<dbReference type="SUPFAM" id="SSF53335">
    <property type="entry name" value="S-adenosyl-L-methionine-dependent methyltransferases"/>
    <property type="match status" value="1"/>
</dbReference>
<accession>A0A419F9C3</accession>
<dbReference type="EMBL" id="QZKI01000006">
    <property type="protein sequence ID" value="RJP75137.1"/>
    <property type="molecule type" value="Genomic_DNA"/>
</dbReference>
<evidence type="ECO:0000313" key="2">
    <source>
        <dbReference type="EMBL" id="RJP75137.1"/>
    </source>
</evidence>
<name>A0A419F9C3_9BACT</name>
<dbReference type="GO" id="GO:0032259">
    <property type="term" value="P:methylation"/>
    <property type="evidence" value="ECO:0007669"/>
    <property type="project" value="UniProtKB-KW"/>
</dbReference>
<dbReference type="CDD" id="cd02440">
    <property type="entry name" value="AdoMet_MTases"/>
    <property type="match status" value="1"/>
</dbReference>
<organism evidence="2 3">
    <name type="scientific">Candidatus Abyssobacteria bacterium SURF_17</name>
    <dbReference type="NCBI Taxonomy" id="2093361"/>
    <lineage>
        <taxon>Bacteria</taxon>
        <taxon>Pseudomonadati</taxon>
        <taxon>Candidatus Hydrogenedentota</taxon>
        <taxon>Candidatus Abyssobacteria</taxon>
    </lineage>
</organism>
<dbReference type="InterPro" id="IPR029063">
    <property type="entry name" value="SAM-dependent_MTases_sf"/>
</dbReference>
<dbReference type="Proteomes" id="UP000285961">
    <property type="component" value="Unassembled WGS sequence"/>
</dbReference>
<reference evidence="2 3" key="1">
    <citation type="journal article" date="2017" name="ISME J.">
        <title>Energy and carbon metabolisms in a deep terrestrial subsurface fluid microbial community.</title>
        <authorList>
            <person name="Momper L."/>
            <person name="Jungbluth S.P."/>
            <person name="Lee M.D."/>
            <person name="Amend J.P."/>
        </authorList>
    </citation>
    <scope>NUCLEOTIDE SEQUENCE [LARGE SCALE GENOMIC DNA]</scope>
    <source>
        <strain evidence="2">SURF_17</strain>
    </source>
</reference>
<dbReference type="Gene3D" id="2.20.25.110">
    <property type="entry name" value="S-adenosyl-L-methionine-dependent methyltransferases"/>
    <property type="match status" value="1"/>
</dbReference>
<evidence type="ECO:0000259" key="1">
    <source>
        <dbReference type="Pfam" id="PF13649"/>
    </source>
</evidence>